<keyword evidence="13 16" id="KW-0472">Membrane</keyword>
<evidence type="ECO:0000256" key="5">
    <source>
        <dbReference type="ARBA" id="ARBA00010617"/>
    </source>
</evidence>
<dbReference type="GO" id="GO:0005789">
    <property type="term" value="C:endoplasmic reticulum membrane"/>
    <property type="evidence" value="ECO:0007669"/>
    <property type="project" value="UniProtKB-SubCell"/>
</dbReference>
<dbReference type="GO" id="GO:0016712">
    <property type="term" value="F:oxidoreductase activity, acting on paired donors, with incorporation or reduction of molecular oxygen, reduced flavin or flavoprotein as one donor, and incorporation of one atom of oxygen"/>
    <property type="evidence" value="ECO:0007669"/>
    <property type="project" value="TreeGrafter"/>
</dbReference>
<keyword evidence="12 15" id="KW-0503">Monooxygenase</keyword>
<dbReference type="SUPFAM" id="SSF48264">
    <property type="entry name" value="Cytochrome P450"/>
    <property type="match status" value="1"/>
</dbReference>
<evidence type="ECO:0000256" key="2">
    <source>
        <dbReference type="ARBA" id="ARBA00003690"/>
    </source>
</evidence>
<accession>A0AAV4S725</accession>
<keyword evidence="11 14" id="KW-0408">Iron</keyword>
<dbReference type="PANTHER" id="PTHR24300">
    <property type="entry name" value="CYTOCHROME P450 508A4-RELATED"/>
    <property type="match status" value="1"/>
</dbReference>
<evidence type="ECO:0000256" key="10">
    <source>
        <dbReference type="ARBA" id="ARBA00023002"/>
    </source>
</evidence>
<dbReference type="Proteomes" id="UP001054837">
    <property type="component" value="Unassembled WGS sequence"/>
</dbReference>
<dbReference type="Gene3D" id="1.10.630.10">
    <property type="entry name" value="Cytochrome P450"/>
    <property type="match status" value="1"/>
</dbReference>
<evidence type="ECO:0000256" key="15">
    <source>
        <dbReference type="RuleBase" id="RU000461"/>
    </source>
</evidence>
<feature type="binding site" description="axial binding residue" evidence="14">
    <location>
        <position position="514"/>
    </location>
    <ligand>
        <name>heme</name>
        <dbReference type="ChEBI" id="CHEBI:30413"/>
    </ligand>
    <ligandPart>
        <name>Fe</name>
        <dbReference type="ChEBI" id="CHEBI:18248"/>
    </ligandPart>
</feature>
<feature type="transmembrane region" description="Helical" evidence="16">
    <location>
        <begin position="78"/>
        <end position="99"/>
    </location>
</feature>
<dbReference type="Pfam" id="PF00067">
    <property type="entry name" value="p450"/>
    <property type="match status" value="1"/>
</dbReference>
<dbReference type="PANTHER" id="PTHR24300:SF403">
    <property type="entry name" value="CYTOCHROME P450 306A1"/>
    <property type="match status" value="1"/>
</dbReference>
<evidence type="ECO:0000256" key="1">
    <source>
        <dbReference type="ARBA" id="ARBA00001971"/>
    </source>
</evidence>
<dbReference type="GO" id="GO:0005506">
    <property type="term" value="F:iron ion binding"/>
    <property type="evidence" value="ECO:0007669"/>
    <property type="project" value="InterPro"/>
</dbReference>
<keyword evidence="10 15" id="KW-0560">Oxidoreductase</keyword>
<dbReference type="GO" id="GO:0006082">
    <property type="term" value="P:organic acid metabolic process"/>
    <property type="evidence" value="ECO:0007669"/>
    <property type="project" value="TreeGrafter"/>
</dbReference>
<evidence type="ECO:0000256" key="16">
    <source>
        <dbReference type="SAM" id="Phobius"/>
    </source>
</evidence>
<feature type="transmembrane region" description="Helical" evidence="16">
    <location>
        <begin position="55"/>
        <end position="72"/>
    </location>
</feature>
<evidence type="ECO:0000313" key="17">
    <source>
        <dbReference type="EMBL" id="GIY29455.1"/>
    </source>
</evidence>
<evidence type="ECO:0000256" key="3">
    <source>
        <dbReference type="ARBA" id="ARBA00004174"/>
    </source>
</evidence>
<keyword evidence="7 14" id="KW-0479">Metal-binding</keyword>
<reference evidence="17 18" key="1">
    <citation type="submission" date="2021-06" db="EMBL/GenBank/DDBJ databases">
        <title>Caerostris darwini draft genome.</title>
        <authorList>
            <person name="Kono N."/>
            <person name="Arakawa K."/>
        </authorList>
    </citation>
    <scope>NUCLEOTIDE SEQUENCE [LARGE SCALE GENOMIC DNA]</scope>
</reference>
<dbReference type="GO" id="GO:0008395">
    <property type="term" value="F:steroid hydroxylase activity"/>
    <property type="evidence" value="ECO:0007669"/>
    <property type="project" value="TreeGrafter"/>
</dbReference>
<dbReference type="InterPro" id="IPR036396">
    <property type="entry name" value="Cyt_P450_sf"/>
</dbReference>
<evidence type="ECO:0000313" key="18">
    <source>
        <dbReference type="Proteomes" id="UP001054837"/>
    </source>
</evidence>
<keyword evidence="16" id="KW-1133">Transmembrane helix</keyword>
<gene>
    <name evidence="17" type="primary">Cyp2b1</name>
    <name evidence="17" type="ORF">CDAR_533951</name>
</gene>
<evidence type="ECO:0000256" key="8">
    <source>
        <dbReference type="ARBA" id="ARBA00022824"/>
    </source>
</evidence>
<keyword evidence="8" id="KW-0256">Endoplasmic reticulum</keyword>
<evidence type="ECO:0000256" key="12">
    <source>
        <dbReference type="ARBA" id="ARBA00023033"/>
    </source>
</evidence>
<comment type="function">
    <text evidence="2">May be involved in the metabolism of insect hormones and in the breakdown of synthetic insecticides.</text>
</comment>
<evidence type="ECO:0000256" key="4">
    <source>
        <dbReference type="ARBA" id="ARBA00004406"/>
    </source>
</evidence>
<comment type="caution">
    <text evidence="17">The sequence shown here is derived from an EMBL/GenBank/DDBJ whole genome shotgun (WGS) entry which is preliminary data.</text>
</comment>
<dbReference type="PRINTS" id="PR00385">
    <property type="entry name" value="P450"/>
</dbReference>
<dbReference type="InterPro" id="IPR050182">
    <property type="entry name" value="Cytochrome_P450_fam2"/>
</dbReference>
<comment type="similarity">
    <text evidence="5 15">Belongs to the cytochrome P450 family.</text>
</comment>
<dbReference type="PROSITE" id="PS00086">
    <property type="entry name" value="CYTOCHROME_P450"/>
    <property type="match status" value="1"/>
</dbReference>
<evidence type="ECO:0000256" key="9">
    <source>
        <dbReference type="ARBA" id="ARBA00022848"/>
    </source>
</evidence>
<keyword evidence="18" id="KW-1185">Reference proteome</keyword>
<protein>
    <submittedName>
        <fullName evidence="17">Cytochrome P450 2B1</fullName>
    </submittedName>
</protein>
<dbReference type="GO" id="GO:0020037">
    <property type="term" value="F:heme binding"/>
    <property type="evidence" value="ECO:0007669"/>
    <property type="project" value="InterPro"/>
</dbReference>
<organism evidence="17 18">
    <name type="scientific">Caerostris darwini</name>
    <dbReference type="NCBI Taxonomy" id="1538125"/>
    <lineage>
        <taxon>Eukaryota</taxon>
        <taxon>Metazoa</taxon>
        <taxon>Ecdysozoa</taxon>
        <taxon>Arthropoda</taxon>
        <taxon>Chelicerata</taxon>
        <taxon>Arachnida</taxon>
        <taxon>Araneae</taxon>
        <taxon>Araneomorphae</taxon>
        <taxon>Entelegynae</taxon>
        <taxon>Araneoidea</taxon>
        <taxon>Araneidae</taxon>
        <taxon>Caerostris</taxon>
    </lineage>
</organism>
<keyword evidence="16" id="KW-0812">Transmembrane</keyword>
<dbReference type="EMBL" id="BPLQ01007314">
    <property type="protein sequence ID" value="GIY29455.1"/>
    <property type="molecule type" value="Genomic_DNA"/>
</dbReference>
<feature type="transmembrane region" description="Helical" evidence="16">
    <location>
        <begin position="276"/>
        <end position="300"/>
    </location>
</feature>
<comment type="cofactor">
    <cofactor evidence="1 14">
        <name>heme</name>
        <dbReference type="ChEBI" id="CHEBI:30413"/>
    </cofactor>
</comment>
<evidence type="ECO:0000256" key="14">
    <source>
        <dbReference type="PIRSR" id="PIRSR602401-1"/>
    </source>
</evidence>
<dbReference type="InterPro" id="IPR002401">
    <property type="entry name" value="Cyt_P450_E_grp-I"/>
</dbReference>
<keyword evidence="6 14" id="KW-0349">Heme</keyword>
<dbReference type="InterPro" id="IPR017972">
    <property type="entry name" value="Cyt_P450_CS"/>
</dbReference>
<sequence>MKQKTLLGNLFDDARNLYFHRVCSFLKVVITTNGTPLRHDVIFNRVCGEESEQRSSVLVVPCLYFLLSIMFTESVSSISPISLSLAVVGILIAIAYYSLKDKNLPPGPIGLPYIGYWPFIKNDKSHLQMEEMKKKYGDVFSFTSTGRLYLHLGSLKSLREAHINKADCFEGRCTDFGVLSRFFEEGVGVVNGEPWKELRKFFLQNLKERGIISVKHSLSGSMYDAIKSAVDFIRDKKEEPINILELVNNKCTTILTKMFFGDNGVTEEQIREFIGLYYTVMMCMVPTNLILSGNFARYAIFPFLKVFKDATACDKKIEKMLYGIIDEHKSTYDEEHIRDIIDDYIKERDLRRSKGDPTAKHFTDKALMASLKEFVGDGIIAVSSFVSIIIKILVEHPEEQKKVYQEIIEIVGVDRQPTVEDKSKLTYTNAFILEASRTSDFFPFVPCLECTKETTLRGFRIPKGTITLMNLYSSHYDSEIYEDPHKFDPSRFISKDGKRRSELPILFGVGRRSCMGEGFAMMEVFLFLTTIVKNFQLSFADGVKKATNDDLFTGKLRIVAHPRN</sequence>
<evidence type="ECO:0000256" key="6">
    <source>
        <dbReference type="ARBA" id="ARBA00022617"/>
    </source>
</evidence>
<evidence type="ECO:0000256" key="13">
    <source>
        <dbReference type="ARBA" id="ARBA00023136"/>
    </source>
</evidence>
<dbReference type="AlphaFoldDB" id="A0AAV4S725"/>
<dbReference type="InterPro" id="IPR001128">
    <property type="entry name" value="Cyt_P450"/>
</dbReference>
<dbReference type="PRINTS" id="PR00463">
    <property type="entry name" value="EP450I"/>
</dbReference>
<name>A0AAV4S725_9ARAC</name>
<keyword evidence="9" id="KW-0492">Microsome</keyword>
<evidence type="ECO:0000256" key="7">
    <source>
        <dbReference type="ARBA" id="ARBA00022723"/>
    </source>
</evidence>
<proteinExistence type="inferred from homology"/>
<dbReference type="FunFam" id="1.10.630.10:FF:000238">
    <property type="entry name" value="Cytochrome P450 2A6"/>
    <property type="match status" value="1"/>
</dbReference>
<dbReference type="GO" id="GO:0006805">
    <property type="term" value="P:xenobiotic metabolic process"/>
    <property type="evidence" value="ECO:0007669"/>
    <property type="project" value="TreeGrafter"/>
</dbReference>
<comment type="subcellular location">
    <subcellularLocation>
        <location evidence="4">Endoplasmic reticulum membrane</location>
        <topology evidence="4">Peripheral membrane protein</topology>
    </subcellularLocation>
    <subcellularLocation>
        <location evidence="3">Microsome membrane</location>
        <topology evidence="3">Peripheral membrane protein</topology>
    </subcellularLocation>
</comment>
<evidence type="ECO:0000256" key="11">
    <source>
        <dbReference type="ARBA" id="ARBA00023004"/>
    </source>
</evidence>